<evidence type="ECO:0000259" key="2">
    <source>
        <dbReference type="Pfam" id="PF13609"/>
    </source>
</evidence>
<organism evidence="3 4">
    <name type="scientific">Massilia aerilata</name>
    <dbReference type="NCBI Taxonomy" id="453817"/>
    <lineage>
        <taxon>Bacteria</taxon>
        <taxon>Pseudomonadati</taxon>
        <taxon>Pseudomonadota</taxon>
        <taxon>Betaproteobacteria</taxon>
        <taxon>Burkholderiales</taxon>
        <taxon>Oxalobacteraceae</taxon>
        <taxon>Telluria group</taxon>
        <taxon>Massilia</taxon>
    </lineage>
</organism>
<dbReference type="RefSeq" id="WP_379770136.1">
    <property type="nucleotide sequence ID" value="NZ_JBHSMZ010000006.1"/>
</dbReference>
<dbReference type="InterPro" id="IPR023614">
    <property type="entry name" value="Porin_dom_sf"/>
</dbReference>
<keyword evidence="4" id="KW-1185">Reference proteome</keyword>
<accession>A0ABW0RW28</accession>
<evidence type="ECO:0000313" key="3">
    <source>
        <dbReference type="EMBL" id="MFC5548861.1"/>
    </source>
</evidence>
<sequence>MKRMLMLGLLAAAAVPPAQAVDIKAGDWTVNVGGNVNAFYTLVRCKGDFDSGVALAGPSLGCGGEDRRTTIGNGLLPSALVTSATTSQGGWDVKALIGIYVATATDSAIAQNSEVDIRQAFFSFGRPDFGTVKLGRDYGLFGSHAILGDMTIQGIGAPVQATQRGRVALGHIGAGYAYLNHYGQVVYSAPSMLPYGIGVDVGLMSPISDTPIVAPSRYAAKSTPQVQLQLTGAVGPAKGWLGYKTQHFETVDPAAFNNFRMNAVEVGASMDYEQFSFLVNFQRGKGLGLLSDADQADVKSTHWFLQAMVKADERLKVGLNYGRSKNSDNTPGTLGLKENANTTLGAYYGLNKYVTLVGELGRTRSKGFNGASSHMNGISVGGIINF</sequence>
<dbReference type="InterPro" id="IPR033900">
    <property type="entry name" value="Gram_neg_porin_domain"/>
</dbReference>
<evidence type="ECO:0000256" key="1">
    <source>
        <dbReference type="SAM" id="SignalP"/>
    </source>
</evidence>
<dbReference type="EMBL" id="JBHSMZ010000006">
    <property type="protein sequence ID" value="MFC5548861.1"/>
    <property type="molecule type" value="Genomic_DNA"/>
</dbReference>
<name>A0ABW0RW28_9BURK</name>
<feature type="chain" id="PRO_5047500861" evidence="1">
    <location>
        <begin position="21"/>
        <end position="386"/>
    </location>
</feature>
<reference evidence="4" key="1">
    <citation type="journal article" date="2019" name="Int. J. Syst. Evol. Microbiol.">
        <title>The Global Catalogue of Microorganisms (GCM) 10K type strain sequencing project: providing services to taxonomists for standard genome sequencing and annotation.</title>
        <authorList>
            <consortium name="The Broad Institute Genomics Platform"/>
            <consortium name="The Broad Institute Genome Sequencing Center for Infectious Disease"/>
            <person name="Wu L."/>
            <person name="Ma J."/>
        </authorList>
    </citation>
    <scope>NUCLEOTIDE SEQUENCE [LARGE SCALE GENOMIC DNA]</scope>
    <source>
        <strain evidence="4">CGMCC 4.5798</strain>
    </source>
</reference>
<proteinExistence type="predicted"/>
<protein>
    <submittedName>
        <fullName evidence="3">Porin</fullName>
    </submittedName>
</protein>
<gene>
    <name evidence="3" type="ORF">ACFPO9_10070</name>
</gene>
<comment type="caution">
    <text evidence="3">The sequence shown here is derived from an EMBL/GenBank/DDBJ whole genome shotgun (WGS) entry which is preliminary data.</text>
</comment>
<dbReference type="Proteomes" id="UP001596086">
    <property type="component" value="Unassembled WGS sequence"/>
</dbReference>
<keyword evidence="1" id="KW-0732">Signal</keyword>
<feature type="domain" description="Porin" evidence="2">
    <location>
        <begin position="10"/>
        <end position="366"/>
    </location>
</feature>
<feature type="signal peptide" evidence="1">
    <location>
        <begin position="1"/>
        <end position="20"/>
    </location>
</feature>
<evidence type="ECO:0000313" key="4">
    <source>
        <dbReference type="Proteomes" id="UP001596086"/>
    </source>
</evidence>
<dbReference type="Pfam" id="PF13609">
    <property type="entry name" value="Porin_4"/>
    <property type="match status" value="1"/>
</dbReference>
<dbReference type="SUPFAM" id="SSF56935">
    <property type="entry name" value="Porins"/>
    <property type="match status" value="1"/>
</dbReference>
<dbReference type="Gene3D" id="2.40.160.10">
    <property type="entry name" value="Porin"/>
    <property type="match status" value="1"/>
</dbReference>